<dbReference type="STRING" id="100787.A0A0G4KHB8"/>
<keyword evidence="3 6" id="KW-1133">Transmembrane helix</keyword>
<protein>
    <recommendedName>
        <fullName evidence="7">Rhodopsin domain-containing protein</fullName>
    </recommendedName>
</protein>
<dbReference type="PANTHER" id="PTHR33048:SF167">
    <property type="entry name" value="INTEGRAL MEMBRANE PROTEIN"/>
    <property type="match status" value="1"/>
</dbReference>
<dbReference type="EMBL" id="CVQI01000447">
    <property type="protein sequence ID" value="CRJ96531.1"/>
    <property type="molecule type" value="Genomic_DNA"/>
</dbReference>
<feature type="transmembrane region" description="Helical" evidence="6">
    <location>
        <begin position="213"/>
        <end position="235"/>
    </location>
</feature>
<dbReference type="EMBL" id="CVQH01015557">
    <property type="protein sequence ID" value="CRK23335.1"/>
    <property type="molecule type" value="Genomic_DNA"/>
</dbReference>
<proteinExistence type="inferred from homology"/>
<feature type="transmembrane region" description="Helical" evidence="6">
    <location>
        <begin position="17"/>
        <end position="38"/>
    </location>
</feature>
<dbReference type="GO" id="GO:0016020">
    <property type="term" value="C:membrane"/>
    <property type="evidence" value="ECO:0007669"/>
    <property type="project" value="UniProtKB-SubCell"/>
</dbReference>
<evidence type="ECO:0000256" key="4">
    <source>
        <dbReference type="ARBA" id="ARBA00023136"/>
    </source>
</evidence>
<feature type="transmembrane region" description="Helical" evidence="6">
    <location>
        <begin position="96"/>
        <end position="118"/>
    </location>
</feature>
<dbReference type="Proteomes" id="UP000045706">
    <property type="component" value="Unassembled WGS sequence"/>
</dbReference>
<evidence type="ECO:0000313" key="11">
    <source>
        <dbReference type="Proteomes" id="UP000045706"/>
    </source>
</evidence>
<evidence type="ECO:0000256" key="3">
    <source>
        <dbReference type="ARBA" id="ARBA00022989"/>
    </source>
</evidence>
<evidence type="ECO:0000256" key="6">
    <source>
        <dbReference type="SAM" id="Phobius"/>
    </source>
</evidence>
<dbReference type="InterPro" id="IPR049326">
    <property type="entry name" value="Rhodopsin_dom_fungi"/>
</dbReference>
<feature type="transmembrane region" description="Helical" evidence="6">
    <location>
        <begin position="179"/>
        <end position="201"/>
    </location>
</feature>
<keyword evidence="10" id="KW-1185">Reference proteome</keyword>
<evidence type="ECO:0000256" key="5">
    <source>
        <dbReference type="ARBA" id="ARBA00038359"/>
    </source>
</evidence>
<evidence type="ECO:0000256" key="1">
    <source>
        <dbReference type="ARBA" id="ARBA00004141"/>
    </source>
</evidence>
<feature type="transmembrane region" description="Helical" evidence="6">
    <location>
        <begin position="130"/>
        <end position="150"/>
    </location>
</feature>
<keyword evidence="2 6" id="KW-0812">Transmembrane</keyword>
<name>A0A0G4KHB8_VERLO</name>
<comment type="subcellular location">
    <subcellularLocation>
        <location evidence="1">Membrane</location>
        <topology evidence="1">Multi-pass membrane protein</topology>
    </subcellularLocation>
</comment>
<keyword evidence="4 6" id="KW-0472">Membrane</keyword>
<dbReference type="Proteomes" id="UP000044602">
    <property type="component" value="Unassembled WGS sequence"/>
</dbReference>
<evidence type="ECO:0000259" key="7">
    <source>
        <dbReference type="Pfam" id="PF20684"/>
    </source>
</evidence>
<evidence type="ECO:0000313" key="10">
    <source>
        <dbReference type="Proteomes" id="UP000044602"/>
    </source>
</evidence>
<reference evidence="10 11" key="1">
    <citation type="submission" date="2015-05" db="EMBL/GenBank/DDBJ databases">
        <authorList>
            <person name="Fogelqvist Johan"/>
        </authorList>
    </citation>
    <scope>NUCLEOTIDE SEQUENCE [LARGE SCALE GENOMIC DNA]</scope>
    <source>
        <strain evidence="9">VL1</strain>
        <strain evidence="8">VL2</strain>
    </source>
</reference>
<evidence type="ECO:0000313" key="9">
    <source>
        <dbReference type="EMBL" id="CRK23335.1"/>
    </source>
</evidence>
<evidence type="ECO:0000256" key="2">
    <source>
        <dbReference type="ARBA" id="ARBA00022692"/>
    </source>
</evidence>
<dbReference type="AlphaFoldDB" id="A0A0G4KHB8"/>
<feature type="transmembrane region" description="Helical" evidence="6">
    <location>
        <begin position="50"/>
        <end position="76"/>
    </location>
</feature>
<feature type="domain" description="Rhodopsin" evidence="7">
    <location>
        <begin position="34"/>
        <end position="275"/>
    </location>
</feature>
<accession>A0A0G4KHB8</accession>
<dbReference type="InterPro" id="IPR052337">
    <property type="entry name" value="SAT4-like"/>
</dbReference>
<feature type="transmembrane region" description="Helical" evidence="6">
    <location>
        <begin position="250"/>
        <end position="270"/>
    </location>
</feature>
<evidence type="ECO:0000313" key="8">
    <source>
        <dbReference type="EMBL" id="CRJ96531.1"/>
    </source>
</evidence>
<organism evidence="8 11">
    <name type="scientific">Verticillium longisporum</name>
    <name type="common">Verticillium dahliae var. longisporum</name>
    <dbReference type="NCBI Taxonomy" id="100787"/>
    <lineage>
        <taxon>Eukaryota</taxon>
        <taxon>Fungi</taxon>
        <taxon>Dikarya</taxon>
        <taxon>Ascomycota</taxon>
        <taxon>Pezizomycotina</taxon>
        <taxon>Sordariomycetes</taxon>
        <taxon>Hypocreomycetidae</taxon>
        <taxon>Glomerellales</taxon>
        <taxon>Plectosphaerellaceae</taxon>
        <taxon>Verticillium</taxon>
    </lineage>
</organism>
<sequence>MDGATPLPADVNRGPQILGVCGAMVGLALVFVVLRVYVRVAIIRKLGWDDYCMIVAMAVMFAEMMVILPQVGYGAGRHVEFIEPKSNVVKGLRLNFVTQPLCLIALCLTKVSVGLFLLRMTTSHRFRKFILVMMVFTVLSATGNLLTVFFQCRPLAYAWDSSIPNGQCIPPAHLKFAAFFNSSVSVVTDFVFAVLPVPILWNVQLNWKVKSAVAAILSLGIFATAAAIVKITFLGEYGKYGDFLFDSSDLTIWTTVEICTAIIAACIPCLKPLFKAMLRGSSADKYPTGYKIKSGYTRNNTTDLDIRPPRADFGNIELFTRASTIREIHGGFGLKSGSEESIIPQKDLGGDGIVKTVNISVSVDEERKKPKEVL</sequence>
<dbReference type="PANTHER" id="PTHR33048">
    <property type="entry name" value="PTH11-LIKE INTEGRAL MEMBRANE PROTEIN (AFU_ORTHOLOGUE AFUA_5G11245)"/>
    <property type="match status" value="1"/>
</dbReference>
<comment type="similarity">
    <text evidence="5">Belongs to the SAT4 family.</text>
</comment>
<gene>
    <name evidence="9" type="ORF">BN1708_003629</name>
    <name evidence="8" type="ORF">BN1723_008634</name>
</gene>
<dbReference type="Pfam" id="PF20684">
    <property type="entry name" value="Fung_rhodopsin"/>
    <property type="match status" value="1"/>
</dbReference>